<dbReference type="Gene3D" id="2.170.120.20">
    <property type="entry name" value="Ribosomal protein L25, beta domain"/>
    <property type="match status" value="1"/>
</dbReference>
<evidence type="ECO:0000259" key="8">
    <source>
        <dbReference type="Pfam" id="PF14693"/>
    </source>
</evidence>
<dbReference type="InterPro" id="IPR037121">
    <property type="entry name" value="Ribosomal_bL25_C"/>
</dbReference>
<dbReference type="InterPro" id="IPR020057">
    <property type="entry name" value="Ribosomal_bL25_b-dom"/>
</dbReference>
<keyword evidence="2 5" id="KW-0694">RNA-binding</keyword>
<dbReference type="OrthoDB" id="9790002at2"/>
<keyword evidence="10" id="KW-1185">Reference proteome</keyword>
<evidence type="ECO:0000256" key="1">
    <source>
        <dbReference type="ARBA" id="ARBA00022730"/>
    </source>
</evidence>
<dbReference type="EMBL" id="CP036150">
    <property type="protein sequence ID" value="QEN07755.1"/>
    <property type="molecule type" value="Genomic_DNA"/>
</dbReference>
<dbReference type="InterPro" id="IPR020930">
    <property type="entry name" value="Ribosomal_uL5_bac-type"/>
</dbReference>
<proteinExistence type="inferred from homology"/>
<dbReference type="Gene3D" id="2.40.240.10">
    <property type="entry name" value="Ribosomal Protein L25, Chain P"/>
    <property type="match status" value="1"/>
</dbReference>
<evidence type="ECO:0000256" key="4">
    <source>
        <dbReference type="ARBA" id="ARBA00023274"/>
    </source>
</evidence>
<dbReference type="GO" id="GO:0006412">
    <property type="term" value="P:translation"/>
    <property type="evidence" value="ECO:0007669"/>
    <property type="project" value="UniProtKB-UniRule"/>
</dbReference>
<protein>
    <recommendedName>
        <fullName evidence="5">Large ribosomal subunit protein bL25</fullName>
    </recommendedName>
    <alternativeName>
        <fullName evidence="5">General stress protein CTC</fullName>
    </alternativeName>
</protein>
<dbReference type="KEGG" id="ock:EXM22_07040"/>
<dbReference type="InterPro" id="IPR029751">
    <property type="entry name" value="Ribosomal_L25_dom"/>
</dbReference>
<feature type="domain" description="Large ribosomal subunit protein bL25 L25" evidence="7">
    <location>
        <begin position="6"/>
        <end position="91"/>
    </location>
</feature>
<evidence type="ECO:0000256" key="6">
    <source>
        <dbReference type="SAM" id="MobiDB-lite"/>
    </source>
</evidence>
<dbReference type="Pfam" id="PF01386">
    <property type="entry name" value="Ribosomal_L25p"/>
    <property type="match status" value="1"/>
</dbReference>
<evidence type="ECO:0000259" key="7">
    <source>
        <dbReference type="Pfam" id="PF01386"/>
    </source>
</evidence>
<dbReference type="NCBIfam" id="TIGR00731">
    <property type="entry name" value="bL25_bact_ctc"/>
    <property type="match status" value="1"/>
</dbReference>
<evidence type="ECO:0000313" key="10">
    <source>
        <dbReference type="Proteomes" id="UP000324209"/>
    </source>
</evidence>
<dbReference type="InterPro" id="IPR020056">
    <property type="entry name" value="Rbsml_bL25/Gln-tRNA_synth_N"/>
</dbReference>
<dbReference type="GO" id="GO:0003735">
    <property type="term" value="F:structural constituent of ribosome"/>
    <property type="evidence" value="ECO:0007669"/>
    <property type="project" value="InterPro"/>
</dbReference>
<dbReference type="InterPro" id="IPR001021">
    <property type="entry name" value="Ribosomal_bL25_long"/>
</dbReference>
<dbReference type="Proteomes" id="UP000324209">
    <property type="component" value="Chromosome"/>
</dbReference>
<dbReference type="PANTHER" id="PTHR33284:SF1">
    <property type="entry name" value="RIBOSOMAL PROTEIN L25_GLN-TRNA SYNTHETASE, ANTI-CODON-BINDING DOMAIN-CONTAINING PROTEIN"/>
    <property type="match status" value="1"/>
</dbReference>
<dbReference type="Pfam" id="PF14693">
    <property type="entry name" value="Ribosomal_TL5_C"/>
    <property type="match status" value="1"/>
</dbReference>
<accession>A0A5C1QHY5</accession>
<evidence type="ECO:0000256" key="2">
    <source>
        <dbReference type="ARBA" id="ARBA00022884"/>
    </source>
</evidence>
<sequence length="203" mass="22197">MEQKTLSVIERTEFKKGPAKKLRSEGLIPAVVYGHTDPLHIAVNAIEFGKKFRVVTENTIIKLELGGKTIEVLVKDIDEDIVTETIKHIDFFEFEQGKTLKTRVPIHLVGNSAGAKEGGAVEQKLHELEIECLPKDLPEAIEIDITSLGMGDSIHVSQVPLEDGVKFLNSETQTVVVITSPKAAVVETEDEGEDEAAEEGTAE</sequence>
<evidence type="ECO:0000313" key="9">
    <source>
        <dbReference type="EMBL" id="QEN07755.1"/>
    </source>
</evidence>
<feature type="domain" description="Large ribosomal subunit protein bL25 beta" evidence="8">
    <location>
        <begin position="100"/>
        <end position="182"/>
    </location>
</feature>
<dbReference type="SUPFAM" id="SSF50715">
    <property type="entry name" value="Ribosomal protein L25-like"/>
    <property type="match status" value="1"/>
</dbReference>
<dbReference type="GO" id="GO:0022625">
    <property type="term" value="C:cytosolic large ribosomal subunit"/>
    <property type="evidence" value="ECO:0007669"/>
    <property type="project" value="TreeGrafter"/>
</dbReference>
<dbReference type="CDD" id="cd00495">
    <property type="entry name" value="Ribosomal_L25_TL5_CTC"/>
    <property type="match status" value="1"/>
</dbReference>
<keyword evidence="3 5" id="KW-0689">Ribosomal protein</keyword>
<feature type="compositionally biased region" description="Acidic residues" evidence="6">
    <location>
        <begin position="187"/>
        <end position="203"/>
    </location>
</feature>
<evidence type="ECO:0000256" key="3">
    <source>
        <dbReference type="ARBA" id="ARBA00022980"/>
    </source>
</evidence>
<comment type="similarity">
    <text evidence="5">Belongs to the bacterial ribosomal protein bL25 family. CTC subfamily.</text>
</comment>
<name>A0A5C1QHY5_9SPIO</name>
<dbReference type="AlphaFoldDB" id="A0A5C1QHY5"/>
<comment type="subunit">
    <text evidence="5">Part of the 50S ribosomal subunit; part of the 5S rRNA/L5/L18/L25 subcomplex. Contacts the 5S rRNA. Binds to the 5S rRNA independently of L5 and L18.</text>
</comment>
<feature type="region of interest" description="Disordered" evidence="6">
    <location>
        <begin position="184"/>
        <end position="203"/>
    </location>
</feature>
<dbReference type="PANTHER" id="PTHR33284">
    <property type="entry name" value="RIBOSOMAL PROTEIN L25/GLN-TRNA SYNTHETASE, ANTI-CODON-BINDING DOMAIN-CONTAINING PROTEIN"/>
    <property type="match status" value="1"/>
</dbReference>
<dbReference type="HAMAP" id="MF_01334">
    <property type="entry name" value="Ribosomal_bL25_CTC"/>
    <property type="match status" value="1"/>
</dbReference>
<keyword evidence="4 5" id="KW-0687">Ribonucleoprotein</keyword>
<evidence type="ECO:0000256" key="5">
    <source>
        <dbReference type="HAMAP-Rule" id="MF_01334"/>
    </source>
</evidence>
<keyword evidence="1 5" id="KW-0699">rRNA-binding</keyword>
<dbReference type="InterPro" id="IPR011035">
    <property type="entry name" value="Ribosomal_bL25/Gln-tRNA_synth"/>
</dbReference>
<reference evidence="9 10" key="1">
    <citation type="submission" date="2019-02" db="EMBL/GenBank/DDBJ databases">
        <title>Complete Genome Sequence and Methylome Analysis of free living Spirochaetas.</title>
        <authorList>
            <person name="Fomenkov A."/>
            <person name="Dubinina G."/>
            <person name="Leshcheva N."/>
            <person name="Mikheeva N."/>
            <person name="Grabovich M."/>
            <person name="Vincze T."/>
            <person name="Roberts R.J."/>
        </authorList>
    </citation>
    <scope>NUCLEOTIDE SEQUENCE [LARGE SCALE GENOMIC DNA]</scope>
    <source>
        <strain evidence="9 10">K2</strain>
    </source>
</reference>
<comment type="function">
    <text evidence="5">This is one of the proteins that binds to the 5S RNA in the ribosome where it forms part of the central protuberance.</text>
</comment>
<organism evidence="9 10">
    <name type="scientific">Oceanispirochaeta crateris</name>
    <dbReference type="NCBI Taxonomy" id="2518645"/>
    <lineage>
        <taxon>Bacteria</taxon>
        <taxon>Pseudomonadati</taxon>
        <taxon>Spirochaetota</taxon>
        <taxon>Spirochaetia</taxon>
        <taxon>Spirochaetales</taxon>
        <taxon>Spirochaetaceae</taxon>
        <taxon>Oceanispirochaeta</taxon>
    </lineage>
</organism>
<dbReference type="RefSeq" id="WP_149485835.1">
    <property type="nucleotide sequence ID" value="NZ_CP036150.1"/>
</dbReference>
<dbReference type="GO" id="GO:0008097">
    <property type="term" value="F:5S rRNA binding"/>
    <property type="evidence" value="ECO:0007669"/>
    <property type="project" value="InterPro"/>
</dbReference>
<gene>
    <name evidence="5" type="primary">rplY</name>
    <name evidence="5" type="synonym">ctc</name>
    <name evidence="9" type="ORF">EXM22_07040</name>
</gene>